<dbReference type="InterPro" id="IPR004183">
    <property type="entry name" value="Xdiol_dOase_suB"/>
</dbReference>
<dbReference type="RefSeq" id="WP_172798078.1">
    <property type="nucleotide sequence ID" value="NZ_BMXC01000001.1"/>
</dbReference>
<evidence type="ECO:0000313" key="8">
    <source>
        <dbReference type="Proteomes" id="UP000182491"/>
    </source>
</evidence>
<dbReference type="AlphaFoldDB" id="A0A1I7H1Y6"/>
<protein>
    <submittedName>
        <fullName evidence="7">Aromatic ring-opening dioxygenase, catalytic subunit, LigB family</fullName>
    </submittedName>
</protein>
<evidence type="ECO:0000256" key="5">
    <source>
        <dbReference type="ARBA" id="ARBA00023002"/>
    </source>
</evidence>
<sequence length="270" mass="30442">MDLLKSLNQLPKQEYRMPVLFVGHGSPMNAVEENEFTRGWASMADGVPKPKAILVVSAHWQTKGTAVTAMEQPRTIHDFYGFPQALFDVQYNAPGSPAFAAEVRQLVKKAELHLDHEWGLDHGTWSILKHIYPAADVPVLQLSLDYTKPPQWHYELAQELGKLRQKGVLVVGSGNIVHNLRLLNWQNPDVAFDWAEEVNNRVKQQIITGDAEPLIKYEQLAKSASMAIPTPEHYLPLLYTLGLRQEQEPVQFYNDKLQLGAISMSSLRVG</sequence>
<dbReference type="PIRSF" id="PIRSF006157">
    <property type="entry name" value="Doxgns_DODA"/>
    <property type="match status" value="1"/>
</dbReference>
<proteinExistence type="inferred from homology"/>
<evidence type="ECO:0000256" key="2">
    <source>
        <dbReference type="ARBA" id="ARBA00007581"/>
    </source>
</evidence>
<evidence type="ECO:0000256" key="3">
    <source>
        <dbReference type="ARBA" id="ARBA00022723"/>
    </source>
</evidence>
<comment type="cofactor">
    <cofactor evidence="1">
        <name>Zn(2+)</name>
        <dbReference type="ChEBI" id="CHEBI:29105"/>
    </cofactor>
</comment>
<keyword evidence="5" id="KW-0560">Oxidoreductase</keyword>
<evidence type="ECO:0000256" key="4">
    <source>
        <dbReference type="ARBA" id="ARBA00022833"/>
    </source>
</evidence>
<organism evidence="7 8">
    <name type="scientific">Pontibacter akesuensis</name>
    <dbReference type="NCBI Taxonomy" id="388950"/>
    <lineage>
        <taxon>Bacteria</taxon>
        <taxon>Pseudomonadati</taxon>
        <taxon>Bacteroidota</taxon>
        <taxon>Cytophagia</taxon>
        <taxon>Cytophagales</taxon>
        <taxon>Hymenobacteraceae</taxon>
        <taxon>Pontibacter</taxon>
    </lineage>
</organism>
<dbReference type="GO" id="GO:0008270">
    <property type="term" value="F:zinc ion binding"/>
    <property type="evidence" value="ECO:0007669"/>
    <property type="project" value="InterPro"/>
</dbReference>
<dbReference type="Pfam" id="PF02900">
    <property type="entry name" value="LigB"/>
    <property type="match status" value="1"/>
</dbReference>
<dbReference type="InterPro" id="IPR014436">
    <property type="entry name" value="Extradiol_dOase_DODA"/>
</dbReference>
<dbReference type="EMBL" id="FPCA01000001">
    <property type="protein sequence ID" value="SFU54725.1"/>
    <property type="molecule type" value="Genomic_DNA"/>
</dbReference>
<dbReference type="SUPFAM" id="SSF53213">
    <property type="entry name" value="LigB-like"/>
    <property type="match status" value="1"/>
</dbReference>
<dbReference type="PANTHER" id="PTHR30096:SF0">
    <property type="entry name" value="4,5-DOPA DIOXYGENASE EXTRADIOL-LIKE PROTEIN"/>
    <property type="match status" value="1"/>
</dbReference>
<dbReference type="Gene3D" id="3.40.830.10">
    <property type="entry name" value="LigB-like"/>
    <property type="match status" value="1"/>
</dbReference>
<keyword evidence="4" id="KW-0862">Zinc</keyword>
<dbReference type="PANTHER" id="PTHR30096">
    <property type="entry name" value="4,5-DOPA DIOXYGENASE EXTRADIOL-LIKE PROTEIN"/>
    <property type="match status" value="1"/>
</dbReference>
<reference evidence="8" key="1">
    <citation type="submission" date="2016-10" db="EMBL/GenBank/DDBJ databases">
        <authorList>
            <person name="Varghese N."/>
        </authorList>
    </citation>
    <scope>NUCLEOTIDE SEQUENCE [LARGE SCALE GENOMIC DNA]</scope>
    <source>
        <strain evidence="8">DSM 18820</strain>
    </source>
</reference>
<dbReference type="CDD" id="cd07363">
    <property type="entry name" value="45_DOPA_Dioxygenase"/>
    <property type="match status" value="1"/>
</dbReference>
<dbReference type="GO" id="GO:0008198">
    <property type="term" value="F:ferrous iron binding"/>
    <property type="evidence" value="ECO:0007669"/>
    <property type="project" value="InterPro"/>
</dbReference>
<evidence type="ECO:0000313" key="7">
    <source>
        <dbReference type="EMBL" id="SFU54725.1"/>
    </source>
</evidence>
<keyword evidence="7" id="KW-0223">Dioxygenase</keyword>
<dbReference type="NCBIfam" id="NF007914">
    <property type="entry name" value="PRK10628.1"/>
    <property type="match status" value="1"/>
</dbReference>
<evidence type="ECO:0000259" key="6">
    <source>
        <dbReference type="Pfam" id="PF02900"/>
    </source>
</evidence>
<keyword evidence="3" id="KW-0479">Metal-binding</keyword>
<dbReference type="GO" id="GO:0016702">
    <property type="term" value="F:oxidoreductase activity, acting on single donors with incorporation of molecular oxygen, incorporation of two atoms of oxygen"/>
    <property type="evidence" value="ECO:0007669"/>
    <property type="project" value="UniProtKB-ARBA"/>
</dbReference>
<dbReference type="Proteomes" id="UP000182491">
    <property type="component" value="Unassembled WGS sequence"/>
</dbReference>
<accession>A0A1I7H1Y6</accession>
<name>A0A1I7H1Y6_9BACT</name>
<comment type="similarity">
    <text evidence="2">Belongs to the DODA-type extradiol aromatic ring-opening dioxygenase family.</text>
</comment>
<gene>
    <name evidence="7" type="ORF">SAMN04487941_1436</name>
</gene>
<feature type="domain" description="Extradiol ring-cleavage dioxygenase class III enzyme subunit B" evidence="6">
    <location>
        <begin position="36"/>
        <end position="262"/>
    </location>
</feature>
<dbReference type="STRING" id="388950.GCA_001611675_00534"/>
<keyword evidence="8" id="KW-1185">Reference proteome</keyword>
<evidence type="ECO:0000256" key="1">
    <source>
        <dbReference type="ARBA" id="ARBA00001947"/>
    </source>
</evidence>